<dbReference type="EMBL" id="ABXY01000011">
    <property type="protein sequence ID" value="EEB21703.1"/>
    <property type="molecule type" value="Genomic_DNA"/>
</dbReference>
<gene>
    <name evidence="1" type="ORF">BIFCAT_00661</name>
</gene>
<name>B6XUR8_9BIFI</name>
<reference evidence="1 2" key="2">
    <citation type="submission" date="2008-10" db="EMBL/GenBank/DDBJ databases">
        <authorList>
            <person name="Fulton L."/>
            <person name="Clifton S."/>
            <person name="Fulton B."/>
            <person name="Xu J."/>
            <person name="Minx P."/>
            <person name="Pepin K.H."/>
            <person name="Johnson M."/>
            <person name="Bhonagiri V."/>
            <person name="Nash W.E."/>
            <person name="Mardis E.R."/>
            <person name="Wilson R.K."/>
        </authorList>
    </citation>
    <scope>NUCLEOTIDE SEQUENCE [LARGE SCALE GENOMIC DNA]</scope>
    <source>
        <strain evidence="1 2">DSM 16992</strain>
    </source>
</reference>
<protein>
    <submittedName>
        <fullName evidence="1">Uncharacterized protein</fullName>
    </submittedName>
</protein>
<dbReference type="Proteomes" id="UP000003882">
    <property type="component" value="Unassembled WGS sequence"/>
</dbReference>
<evidence type="ECO:0000313" key="1">
    <source>
        <dbReference type="EMBL" id="EEB21703.1"/>
    </source>
</evidence>
<sequence length="45" mass="5298">MGCFRGFWHVFDAHCRFSFICSITLEVGDVFMGVFHRAFPLLERD</sequence>
<comment type="caution">
    <text evidence="1">The sequence shown here is derived from an EMBL/GenBank/DDBJ whole genome shotgun (WGS) entry which is preliminary data.</text>
</comment>
<organism evidence="1 2">
    <name type="scientific">Bifidobacterium catenulatum DSM 16992 = JCM 1194 = LMG 11043</name>
    <dbReference type="NCBI Taxonomy" id="566552"/>
    <lineage>
        <taxon>Bacteria</taxon>
        <taxon>Bacillati</taxon>
        <taxon>Actinomycetota</taxon>
        <taxon>Actinomycetes</taxon>
        <taxon>Bifidobacteriales</taxon>
        <taxon>Bifidobacteriaceae</taxon>
        <taxon>Bifidobacterium</taxon>
    </lineage>
</organism>
<dbReference type="AlphaFoldDB" id="B6XUR8"/>
<proteinExistence type="predicted"/>
<accession>B6XUR8</accession>
<evidence type="ECO:0000313" key="2">
    <source>
        <dbReference type="Proteomes" id="UP000003882"/>
    </source>
</evidence>
<reference evidence="1 2" key="1">
    <citation type="submission" date="2008-10" db="EMBL/GenBank/DDBJ databases">
        <title>Draft genome sequence of Bifidobacterium catenulatum (DSM 16992).</title>
        <authorList>
            <person name="Sudarsanam P."/>
            <person name="Ley R."/>
            <person name="Guruge J."/>
            <person name="Turnbaugh P.J."/>
            <person name="Mahowald M."/>
            <person name="Liep D."/>
            <person name="Gordon J."/>
        </authorList>
    </citation>
    <scope>NUCLEOTIDE SEQUENCE [LARGE SCALE GENOMIC DNA]</scope>
    <source>
        <strain evidence="1 2">DSM 16992</strain>
    </source>
</reference>